<sequence>MPPGPRVIPRLKMTDRSSLCSGGTSVTGNGFKEAKEKPHHLQSTATTMSTFPVDEAKEDKKVSWETMLPSNRTNTIDIRTWGKTTSRSRRTSTLRHGSTPTDEVELGMMPDLSQGLPNEEEMWQKMQQIRSLPITMGEKRMLKAELRVAQNLRVHGLELIRFRKRQIWHRVQSFALQILSFFSPWKQTIRSIEANFGTGVGSYFLLIRWQMLLNFFITFFVVTLILVPWEVGQTSCTNLNFTVLSPSQSALDGCSRSYNVSSCNDECMARNDSCWLEYRASVMTTIANHSSQPLLLIQDAVQGTGWLEYTVAFYGYYQPAFLPWGNDQVYNFALAYELVVYFLLLFSLTCMAKSVATGFKDNIGLGRSWLHQFSDLAFTSWDYCIDSSEVAHLKKKAILHAFRVALADKVYATEKAERNMRKKINLFFLRLSVNLLVIGTLSLAGYIIYLVTAFSERYRRNTQGETGSFSNPEDFQILMIGFLPSIVITALNFLVPILFRAVVRFERFSATFEIKITLVRTVLLRLASLLVLVLTLYSSLEEERGSNCNSDQDAPCWETYVGQQLYRLCLFDVFITIFITILIEFPLALVFRRSVPPTSRWTCITKPEFDLVGSTLDMVYSQSICWLGMFYCPVLPIITTFKCFIVFYIKYFSLLFYSCPPSRIYGASSSTSLFMNVLLVSFISCVLPLGYHVTSLQPSVSCGPYRGFGTVWSAISNEVDALSDTLKKILFFFGSAGFFVPAILILLVALYYYRSKAVAHRAVVESLTSQLVLEAEDKHFLIARLSAVGKQHVQV</sequence>
<evidence type="ECO:0000256" key="4">
    <source>
        <dbReference type="ARBA" id="ARBA00022989"/>
    </source>
</evidence>
<proteinExistence type="inferred from homology"/>
<keyword evidence="5 7" id="KW-0472">Membrane</keyword>
<feature type="compositionally biased region" description="Polar residues" evidence="6">
    <location>
        <begin position="16"/>
        <end position="28"/>
    </location>
</feature>
<evidence type="ECO:0000313" key="10">
    <source>
        <dbReference type="Proteomes" id="UP001234178"/>
    </source>
</evidence>
<accession>A0ABR0A0R4</accession>
<reference evidence="9 10" key="1">
    <citation type="journal article" date="2023" name="Nucleic Acids Res.">
        <title>The hologenome of Daphnia magna reveals possible DNA methylation and microbiome-mediated evolution of the host genome.</title>
        <authorList>
            <person name="Chaturvedi A."/>
            <person name="Li X."/>
            <person name="Dhandapani V."/>
            <person name="Marshall H."/>
            <person name="Kissane S."/>
            <person name="Cuenca-Cambronero M."/>
            <person name="Asole G."/>
            <person name="Calvet F."/>
            <person name="Ruiz-Romero M."/>
            <person name="Marangio P."/>
            <person name="Guigo R."/>
            <person name="Rago D."/>
            <person name="Mirbahai L."/>
            <person name="Eastwood N."/>
            <person name="Colbourne J.K."/>
            <person name="Zhou J."/>
            <person name="Mallon E."/>
            <person name="Orsini L."/>
        </authorList>
    </citation>
    <scope>NUCLEOTIDE SEQUENCE [LARGE SCALE GENOMIC DNA]</scope>
    <source>
        <strain evidence="9">LRV0_1</strain>
    </source>
</reference>
<feature type="domain" description="TMC" evidence="8">
    <location>
        <begin position="556"/>
        <end position="668"/>
    </location>
</feature>
<dbReference type="PANTHER" id="PTHR23302">
    <property type="entry name" value="TRANSMEMBRANE CHANNEL-RELATED"/>
    <property type="match status" value="1"/>
</dbReference>
<evidence type="ECO:0000256" key="2">
    <source>
        <dbReference type="ARBA" id="ARBA00006510"/>
    </source>
</evidence>
<dbReference type="InterPro" id="IPR012496">
    <property type="entry name" value="TMC_dom"/>
</dbReference>
<comment type="subcellular location">
    <subcellularLocation>
        <location evidence="1">Membrane</location>
        <topology evidence="1">Multi-pass membrane protein</topology>
    </subcellularLocation>
</comment>
<comment type="caution">
    <text evidence="9">The sequence shown here is derived from an EMBL/GenBank/DDBJ whole genome shotgun (WGS) entry which is preliminary data.</text>
</comment>
<protein>
    <recommendedName>
        <fullName evidence="8">TMC domain-containing protein</fullName>
    </recommendedName>
</protein>
<name>A0ABR0A0R4_9CRUS</name>
<keyword evidence="4 7" id="KW-1133">Transmembrane helix</keyword>
<evidence type="ECO:0000256" key="1">
    <source>
        <dbReference type="ARBA" id="ARBA00004141"/>
    </source>
</evidence>
<dbReference type="InterPro" id="IPR038900">
    <property type="entry name" value="TMC"/>
</dbReference>
<organism evidence="9 10">
    <name type="scientific">Daphnia magna</name>
    <dbReference type="NCBI Taxonomy" id="35525"/>
    <lineage>
        <taxon>Eukaryota</taxon>
        <taxon>Metazoa</taxon>
        <taxon>Ecdysozoa</taxon>
        <taxon>Arthropoda</taxon>
        <taxon>Crustacea</taxon>
        <taxon>Branchiopoda</taxon>
        <taxon>Diplostraca</taxon>
        <taxon>Cladocera</taxon>
        <taxon>Anomopoda</taxon>
        <taxon>Daphniidae</taxon>
        <taxon>Daphnia</taxon>
    </lineage>
</organism>
<evidence type="ECO:0000256" key="5">
    <source>
        <dbReference type="ARBA" id="ARBA00023136"/>
    </source>
</evidence>
<evidence type="ECO:0000256" key="3">
    <source>
        <dbReference type="ARBA" id="ARBA00022692"/>
    </source>
</evidence>
<evidence type="ECO:0000256" key="6">
    <source>
        <dbReference type="SAM" id="MobiDB-lite"/>
    </source>
</evidence>
<evidence type="ECO:0000256" key="7">
    <source>
        <dbReference type="SAM" id="Phobius"/>
    </source>
</evidence>
<feature type="transmembrane region" description="Helical" evidence="7">
    <location>
        <begin position="211"/>
        <end position="229"/>
    </location>
</feature>
<feature type="transmembrane region" description="Helical" evidence="7">
    <location>
        <begin position="427"/>
        <end position="455"/>
    </location>
</feature>
<dbReference type="EMBL" id="JAOYFB010000036">
    <property type="protein sequence ID" value="KAK4018737.1"/>
    <property type="molecule type" value="Genomic_DNA"/>
</dbReference>
<keyword evidence="3 7" id="KW-0812">Transmembrane</keyword>
<evidence type="ECO:0000259" key="8">
    <source>
        <dbReference type="Pfam" id="PF07810"/>
    </source>
</evidence>
<dbReference type="PANTHER" id="PTHR23302:SF24">
    <property type="entry name" value="TMC DOMAIN-CONTAINING PROTEIN"/>
    <property type="match status" value="1"/>
</dbReference>
<feature type="transmembrane region" description="Helical" evidence="7">
    <location>
        <begin position="475"/>
        <end position="501"/>
    </location>
</feature>
<feature type="transmembrane region" description="Helical" evidence="7">
    <location>
        <begin position="729"/>
        <end position="753"/>
    </location>
</feature>
<dbReference type="Pfam" id="PF07810">
    <property type="entry name" value="TMC"/>
    <property type="match status" value="1"/>
</dbReference>
<evidence type="ECO:0000313" key="9">
    <source>
        <dbReference type="EMBL" id="KAK4018737.1"/>
    </source>
</evidence>
<feature type="transmembrane region" description="Helical" evidence="7">
    <location>
        <begin position="565"/>
        <end position="591"/>
    </location>
</feature>
<dbReference type="Proteomes" id="UP001234178">
    <property type="component" value="Unassembled WGS sequence"/>
</dbReference>
<comment type="similarity">
    <text evidence="2">Belongs to the TMC family.</text>
</comment>
<keyword evidence="10" id="KW-1185">Reference proteome</keyword>
<gene>
    <name evidence="9" type="ORF">OUZ56_000782</name>
</gene>
<feature type="transmembrane region" description="Helical" evidence="7">
    <location>
        <begin position="637"/>
        <end position="659"/>
    </location>
</feature>
<feature type="transmembrane region" description="Helical" evidence="7">
    <location>
        <begin position="671"/>
        <end position="691"/>
    </location>
</feature>
<feature type="transmembrane region" description="Helical" evidence="7">
    <location>
        <begin position="329"/>
        <end position="350"/>
    </location>
</feature>
<feature type="region of interest" description="Disordered" evidence="6">
    <location>
        <begin position="16"/>
        <end position="43"/>
    </location>
</feature>